<dbReference type="GO" id="GO:0042254">
    <property type="term" value="P:ribosome biogenesis"/>
    <property type="evidence" value="ECO:0007669"/>
    <property type="project" value="UniProtKB-KW"/>
</dbReference>
<sequence>MILLWVWLAPARAREGLVGTGVWGERPGRTTLAALGIKVEEATLQTLATLGDPEVLEEAALSGGVDVRDRDGRIVSKKTDVGAALREGTSFVLRLEEMESSRLRPVLAAAEALGAAAAAAFLAPTTVHAYVTGKGGQALETHTDPHDVVALQIGGSKLWELCEVSTSTNETSIAMRAEIAEVELGSGGCTSRDTLRAKGLVGCEKTQLVPPEVFYVPKGVPHSAVSREFSLHVTVGIGRITWVEVFEALANNWRADDDSFRRALSTLADAPTRDIALWRAAFPTRHLTFVEESIVVSRDIDAIFADYCERLFWKAAVSTPEGAVSVS</sequence>
<comment type="caution">
    <text evidence="11">The sequence shown here is derived from an EMBL/GenBank/DDBJ whole genome shotgun (WGS) entry which is preliminary data.</text>
</comment>
<comment type="function">
    <text evidence="6">Oxygenase that can act as both a histone lysine demethylase and a ribosomal histidine hydroxylase. Is involved in the demethylation of trimethylated 'Lys-9' on histone H3 (H3K9me3), leading to an increase in ribosomal RNA expression. Also catalyzes the hydroxylation of 60S ribosomal protein L27a on 'His-39'. May play an important role in cell growth and survival. May be involved in ribosome biogenesis, most likely during the assembly process of pre-ribosomal particles.</text>
</comment>
<evidence type="ECO:0000313" key="11">
    <source>
        <dbReference type="EMBL" id="KAJ8609621.1"/>
    </source>
</evidence>
<name>A0AAD7XSH6_9STRA</name>
<evidence type="ECO:0000256" key="5">
    <source>
        <dbReference type="ARBA" id="ARBA00034314"/>
    </source>
</evidence>
<keyword evidence="9" id="KW-0539">Nucleus</keyword>
<evidence type="ECO:0000313" key="12">
    <source>
        <dbReference type="Proteomes" id="UP001230188"/>
    </source>
</evidence>
<evidence type="ECO:0000256" key="3">
    <source>
        <dbReference type="ARBA" id="ARBA00022723"/>
    </source>
</evidence>
<accession>A0AAD7XSH6</accession>
<gene>
    <name evidence="11" type="ORF">CTAYLR_006285</name>
</gene>
<dbReference type="GO" id="GO:0005730">
    <property type="term" value="C:nucleolus"/>
    <property type="evidence" value="ECO:0007669"/>
    <property type="project" value="UniProtKB-SubCell"/>
</dbReference>
<dbReference type="PANTHER" id="PTHR13096">
    <property type="entry name" value="MINA53 MYC INDUCED NUCLEAR ANTIGEN"/>
    <property type="match status" value="1"/>
</dbReference>
<dbReference type="AlphaFoldDB" id="A0AAD7XSH6"/>
<dbReference type="EMBL" id="JAQMWT010000136">
    <property type="protein sequence ID" value="KAJ8609621.1"/>
    <property type="molecule type" value="Genomic_DNA"/>
</dbReference>
<evidence type="ECO:0000256" key="1">
    <source>
        <dbReference type="ARBA" id="ARBA00004604"/>
    </source>
</evidence>
<evidence type="ECO:0000256" key="9">
    <source>
        <dbReference type="RuleBase" id="RU366061"/>
    </source>
</evidence>
<evidence type="ECO:0000256" key="2">
    <source>
        <dbReference type="ARBA" id="ARBA00022517"/>
    </source>
</evidence>
<evidence type="ECO:0000256" key="6">
    <source>
        <dbReference type="ARBA" id="ARBA00046256"/>
    </source>
</evidence>
<dbReference type="InterPro" id="IPR003347">
    <property type="entry name" value="JmjC_dom"/>
</dbReference>
<feature type="domain" description="JmjC" evidence="10">
    <location>
        <begin position="123"/>
        <end position="242"/>
    </location>
</feature>
<dbReference type="Gene3D" id="2.60.120.650">
    <property type="entry name" value="Cupin"/>
    <property type="match status" value="1"/>
</dbReference>
<dbReference type="SUPFAM" id="SSF51197">
    <property type="entry name" value="Clavaminate synthase-like"/>
    <property type="match status" value="1"/>
</dbReference>
<keyword evidence="12" id="KW-1185">Reference proteome</keyword>
<dbReference type="Proteomes" id="UP001230188">
    <property type="component" value="Unassembled WGS sequence"/>
</dbReference>
<comment type="catalytic activity">
    <reaction evidence="8">
        <text>L-histidyl-[protein] + 2-oxoglutarate + O2 = (3S)-3-hydroxy-L-histidyl-[protein] + succinate + CO2</text>
        <dbReference type="Rhea" id="RHEA:54256"/>
        <dbReference type="Rhea" id="RHEA-COMP:9745"/>
        <dbReference type="Rhea" id="RHEA-COMP:13840"/>
        <dbReference type="ChEBI" id="CHEBI:15379"/>
        <dbReference type="ChEBI" id="CHEBI:16526"/>
        <dbReference type="ChEBI" id="CHEBI:16810"/>
        <dbReference type="ChEBI" id="CHEBI:29979"/>
        <dbReference type="ChEBI" id="CHEBI:30031"/>
        <dbReference type="ChEBI" id="CHEBI:138021"/>
        <dbReference type="EC" id="1.14.11.79"/>
    </reaction>
</comment>
<dbReference type="InterPro" id="IPR039994">
    <property type="entry name" value="NO66-like"/>
</dbReference>
<dbReference type="GO" id="GO:0051864">
    <property type="term" value="F:histone H3K36 demethylase activity"/>
    <property type="evidence" value="ECO:0007669"/>
    <property type="project" value="TreeGrafter"/>
</dbReference>
<comment type="similarity">
    <text evidence="5">Belongs to the ROX family. MINA53 subfamily.</text>
</comment>
<protein>
    <recommendedName>
        <fullName evidence="9">Bifunctional lysine-specific demethylase and histidyl-hydroxylase</fullName>
        <ecNumber evidence="9">1.14.11.-</ecNumber>
    </recommendedName>
</protein>
<dbReference type="EC" id="1.14.11.-" evidence="9"/>
<dbReference type="GO" id="GO:0032453">
    <property type="term" value="F:histone H3K4 demethylase activity"/>
    <property type="evidence" value="ECO:0007669"/>
    <property type="project" value="TreeGrafter"/>
</dbReference>
<evidence type="ECO:0000256" key="8">
    <source>
        <dbReference type="ARBA" id="ARBA00049465"/>
    </source>
</evidence>
<keyword evidence="9" id="KW-0560">Oxidoreductase</keyword>
<dbReference type="Pfam" id="PF08007">
    <property type="entry name" value="JmjC_2"/>
    <property type="match status" value="1"/>
</dbReference>
<dbReference type="GO" id="GO:0036139">
    <property type="term" value="F:peptidyl-histidine dioxygenase activity"/>
    <property type="evidence" value="ECO:0007669"/>
    <property type="project" value="UniProtKB-EC"/>
</dbReference>
<proteinExistence type="inferred from homology"/>
<keyword evidence="4 9" id="KW-0408">Iron</keyword>
<reference evidence="11" key="1">
    <citation type="submission" date="2023-01" db="EMBL/GenBank/DDBJ databases">
        <title>Metagenome sequencing of chrysophaentin producing Chrysophaeum taylorii.</title>
        <authorList>
            <person name="Davison J."/>
            <person name="Bewley C."/>
        </authorList>
    </citation>
    <scope>NUCLEOTIDE SEQUENCE</scope>
    <source>
        <strain evidence="11">NIES-1699</strain>
    </source>
</reference>
<keyword evidence="3 9" id="KW-0479">Metal-binding</keyword>
<dbReference type="GO" id="GO:0005506">
    <property type="term" value="F:iron ion binding"/>
    <property type="evidence" value="ECO:0007669"/>
    <property type="project" value="UniProtKB-UniRule"/>
</dbReference>
<keyword evidence="2" id="KW-0690">Ribosome biogenesis</keyword>
<organism evidence="11 12">
    <name type="scientific">Chrysophaeum taylorii</name>
    <dbReference type="NCBI Taxonomy" id="2483200"/>
    <lineage>
        <taxon>Eukaryota</taxon>
        <taxon>Sar</taxon>
        <taxon>Stramenopiles</taxon>
        <taxon>Ochrophyta</taxon>
        <taxon>Pelagophyceae</taxon>
        <taxon>Pelagomonadales</taxon>
        <taxon>Pelagomonadaceae</taxon>
        <taxon>Chrysophaeum</taxon>
    </lineage>
</organism>
<comment type="subcellular location">
    <subcellularLocation>
        <location evidence="1">Nucleus</location>
        <location evidence="1">Nucleolus</location>
    </subcellularLocation>
</comment>
<keyword evidence="9" id="KW-0223">Dioxygenase</keyword>
<comment type="catalytic activity">
    <reaction evidence="7">
        <text>L-histidyl-[ribosomal protein uL15] + 2-oxoglutarate + O2 = (3S)-3-hydroxy-L-histidyl-[ribosomal protein uL15] + succinate + CO2</text>
        <dbReference type="Rhea" id="RHEA:54024"/>
        <dbReference type="Rhea" id="RHEA-COMP:13760"/>
        <dbReference type="Rhea" id="RHEA-COMP:13761"/>
        <dbReference type="ChEBI" id="CHEBI:15379"/>
        <dbReference type="ChEBI" id="CHEBI:16526"/>
        <dbReference type="ChEBI" id="CHEBI:16810"/>
        <dbReference type="ChEBI" id="CHEBI:29979"/>
        <dbReference type="ChEBI" id="CHEBI:30031"/>
        <dbReference type="ChEBI" id="CHEBI:138021"/>
    </reaction>
</comment>
<comment type="cofactor">
    <cofactor evidence="9">
        <name>Fe(2+)</name>
        <dbReference type="ChEBI" id="CHEBI:29033"/>
    </cofactor>
    <text evidence="9">Binds 1 Fe(2+) ion per subunit.</text>
</comment>
<dbReference type="PANTHER" id="PTHR13096:SF7">
    <property type="entry name" value="RIBOSOMAL OXYGENASE 2"/>
    <property type="match status" value="1"/>
</dbReference>
<keyword evidence="9" id="KW-0804">Transcription</keyword>
<evidence type="ECO:0000256" key="7">
    <source>
        <dbReference type="ARBA" id="ARBA00047687"/>
    </source>
</evidence>
<keyword evidence="9" id="KW-0805">Transcription regulation</keyword>
<evidence type="ECO:0000256" key="4">
    <source>
        <dbReference type="ARBA" id="ARBA00023004"/>
    </source>
</evidence>
<evidence type="ECO:0000259" key="10">
    <source>
        <dbReference type="Pfam" id="PF08007"/>
    </source>
</evidence>